<accession>A0A410G2P8</accession>
<dbReference type="SUPFAM" id="SSF48452">
    <property type="entry name" value="TPR-like"/>
    <property type="match status" value="1"/>
</dbReference>
<dbReference type="InterPro" id="IPR019734">
    <property type="entry name" value="TPR_rpt"/>
</dbReference>
<dbReference type="PANTHER" id="PTHR45586">
    <property type="entry name" value="TPR REPEAT-CONTAINING PROTEIN PA4667"/>
    <property type="match status" value="1"/>
</dbReference>
<organism evidence="4 5">
    <name type="scientific">Aequorivita ciconiae</name>
    <dbReference type="NCBI Taxonomy" id="2494375"/>
    <lineage>
        <taxon>Bacteria</taxon>
        <taxon>Pseudomonadati</taxon>
        <taxon>Bacteroidota</taxon>
        <taxon>Flavobacteriia</taxon>
        <taxon>Flavobacteriales</taxon>
        <taxon>Flavobacteriaceae</taxon>
        <taxon>Aequorivita</taxon>
    </lineage>
</organism>
<dbReference type="InterPro" id="IPR051012">
    <property type="entry name" value="CellSynth/LPSAsmb/PSIAsmb"/>
</dbReference>
<protein>
    <submittedName>
        <fullName evidence="4">Tetratricopeptide repeat protein</fullName>
    </submittedName>
</protein>
<name>A0A410G2P8_9FLAO</name>
<dbReference type="InterPro" id="IPR011990">
    <property type="entry name" value="TPR-like_helical_dom_sf"/>
</dbReference>
<gene>
    <name evidence="4" type="ORF">EI546_07105</name>
</gene>
<evidence type="ECO:0000313" key="5">
    <source>
        <dbReference type="Proteomes" id="UP000285517"/>
    </source>
</evidence>
<dbReference type="Pfam" id="PF00515">
    <property type="entry name" value="TPR_1"/>
    <property type="match status" value="1"/>
</dbReference>
<dbReference type="KEGG" id="aev:EI546_07105"/>
<dbReference type="SMART" id="SM00028">
    <property type="entry name" value="TPR"/>
    <property type="match status" value="4"/>
</dbReference>
<dbReference type="PROSITE" id="PS50005">
    <property type="entry name" value="TPR"/>
    <property type="match status" value="1"/>
</dbReference>
<dbReference type="PROSITE" id="PS50293">
    <property type="entry name" value="TPR_REGION"/>
    <property type="match status" value="1"/>
</dbReference>
<dbReference type="AlphaFoldDB" id="A0A410G2P8"/>
<keyword evidence="5" id="KW-1185">Reference proteome</keyword>
<sequence length="419" mass="47109">MKKRVLIAGLALVTAVSFGQKKEIKKAEKAIKSSQFNEALKYLDEAEPQLGTVDNQMKAQFYATRGEAILGAANKNHKKLLAAAEAFQTAISLNPKINMEFETALQNLRVDIINAAMDDQNAQNYTPATEKLYALYLVSQDPGDLYFAAGNAVNGHDYDTALKYYQMLLDQGYTGIEEQFVATDKVSGEEKAFGSKNLRDLAVKSGEYIKPQMKKTDSRKGEILRNMTLIYIEEGNTEKASDLMKAARAESPDDIQLMRADAYMSYKMGDVERYNEILNQIVASDPNNPEIYFNLGVAAGEMGNNEKAVQYYKKALELKPDYEGALINISVLKLAAEDKLVEEMNSLGNSAADNKRYDQLKMERQKIQKEALPYLERSFKINPNNGEVVRTLMNIYGQLGDDAKYQDMKARFDKFKEQE</sequence>
<dbReference type="EMBL" id="CP034951">
    <property type="protein sequence ID" value="QAA81505.1"/>
    <property type="molecule type" value="Genomic_DNA"/>
</dbReference>
<evidence type="ECO:0000256" key="3">
    <source>
        <dbReference type="PROSITE-ProRule" id="PRU00339"/>
    </source>
</evidence>
<dbReference type="RefSeq" id="WP_128249893.1">
    <property type="nucleotide sequence ID" value="NZ_CP034951.1"/>
</dbReference>
<keyword evidence="1" id="KW-0677">Repeat</keyword>
<evidence type="ECO:0000256" key="2">
    <source>
        <dbReference type="ARBA" id="ARBA00022803"/>
    </source>
</evidence>
<reference evidence="4 5" key="1">
    <citation type="submission" date="2019-01" db="EMBL/GenBank/DDBJ databases">
        <title>Complete genome sequencing of Aequorivita sp. H23M31.</title>
        <authorList>
            <person name="Bae J.-W."/>
        </authorList>
    </citation>
    <scope>NUCLEOTIDE SEQUENCE [LARGE SCALE GENOMIC DNA]</scope>
    <source>
        <strain evidence="4 5">H23M31</strain>
    </source>
</reference>
<evidence type="ECO:0000313" key="4">
    <source>
        <dbReference type="EMBL" id="QAA81505.1"/>
    </source>
</evidence>
<dbReference type="PANTHER" id="PTHR45586:SF1">
    <property type="entry name" value="LIPOPOLYSACCHARIDE ASSEMBLY PROTEIN B"/>
    <property type="match status" value="1"/>
</dbReference>
<keyword evidence="2 3" id="KW-0802">TPR repeat</keyword>
<dbReference type="Proteomes" id="UP000285517">
    <property type="component" value="Chromosome"/>
</dbReference>
<dbReference type="Gene3D" id="1.25.40.10">
    <property type="entry name" value="Tetratricopeptide repeat domain"/>
    <property type="match status" value="2"/>
</dbReference>
<proteinExistence type="predicted"/>
<dbReference type="OrthoDB" id="1149028at2"/>
<evidence type="ECO:0000256" key="1">
    <source>
        <dbReference type="ARBA" id="ARBA00022737"/>
    </source>
</evidence>
<feature type="repeat" description="TPR" evidence="3">
    <location>
        <begin position="289"/>
        <end position="322"/>
    </location>
</feature>